<keyword evidence="2" id="KW-0547">Nucleotide-binding</keyword>
<dbReference type="Pfam" id="PF17866">
    <property type="entry name" value="AAA_lid_6"/>
    <property type="match status" value="1"/>
</dbReference>
<keyword evidence="3" id="KW-0067">ATP-binding</keyword>
<evidence type="ECO:0000256" key="1">
    <source>
        <dbReference type="ARBA" id="ARBA00010378"/>
    </source>
</evidence>
<gene>
    <name evidence="5" type="ORF">G5B05_12465</name>
</gene>
<dbReference type="SUPFAM" id="SSF52540">
    <property type="entry name" value="P-loop containing nucleoside triphosphate hydrolases"/>
    <property type="match status" value="1"/>
</dbReference>
<keyword evidence="6" id="KW-1185">Reference proteome</keyword>
<dbReference type="PANTHER" id="PTHR43392:SF2">
    <property type="entry name" value="AAA-TYPE ATPASE FAMILY PROTEIN _ ANKYRIN REPEAT FAMILY PROTEIN"/>
    <property type="match status" value="1"/>
</dbReference>
<accession>A0ABX2GG46</accession>
<dbReference type="InterPro" id="IPR050773">
    <property type="entry name" value="CbxX/CfxQ_RuBisCO_ESX"/>
</dbReference>
<comment type="similarity">
    <text evidence="1">Belongs to the CbxX/CfxQ family.</text>
</comment>
<dbReference type="CDD" id="cd00009">
    <property type="entry name" value="AAA"/>
    <property type="match status" value="1"/>
</dbReference>
<dbReference type="PRINTS" id="PR00819">
    <property type="entry name" value="CBXCFQXSUPER"/>
</dbReference>
<name>A0ABX2GG46_9FIRM</name>
<dbReference type="Gene3D" id="1.10.8.60">
    <property type="match status" value="1"/>
</dbReference>
<dbReference type="Pfam" id="PF00004">
    <property type="entry name" value="AAA"/>
    <property type="match status" value="1"/>
</dbReference>
<dbReference type="InterPro" id="IPR003593">
    <property type="entry name" value="AAA+_ATPase"/>
</dbReference>
<evidence type="ECO:0000313" key="6">
    <source>
        <dbReference type="Proteomes" id="UP000768180"/>
    </source>
</evidence>
<dbReference type="SMART" id="SM00382">
    <property type="entry name" value="AAA"/>
    <property type="match status" value="1"/>
</dbReference>
<protein>
    <submittedName>
        <fullName evidence="5">AAA family ATPase</fullName>
    </submittedName>
</protein>
<evidence type="ECO:0000313" key="5">
    <source>
        <dbReference type="EMBL" id="NSE17202.1"/>
    </source>
</evidence>
<dbReference type="RefSeq" id="WP_173830214.1">
    <property type="nucleotide sequence ID" value="NZ_JAAITQ010000025.1"/>
</dbReference>
<comment type="caution">
    <text evidence="5">The sequence shown here is derived from an EMBL/GenBank/DDBJ whole genome shotgun (WGS) entry which is preliminary data.</text>
</comment>
<dbReference type="InterPro" id="IPR000641">
    <property type="entry name" value="CbxX/CfxQ"/>
</dbReference>
<feature type="domain" description="AAA+ ATPase" evidence="4">
    <location>
        <begin position="446"/>
        <end position="583"/>
    </location>
</feature>
<dbReference type="InterPro" id="IPR041627">
    <property type="entry name" value="AAA_lid_6"/>
</dbReference>
<evidence type="ECO:0000259" key="4">
    <source>
        <dbReference type="SMART" id="SM00382"/>
    </source>
</evidence>
<sequence length="681" mass="78296">MIFYKYLVNCAGLELEKEMQNKEDREKLYSRNSPIEEWNRDFCASYEMDKKSYLVISELLREKMTIVAAHQADASSRTCDSLLLKILPDVRILKREEITGEEFERELIRAEKNEWMNNSAGYTLKKMRLNIQPECYSFFEPAPYQVSERIYTTDGVTRETIGKQMEKILASQNFYEEIDRIFSNENEKRFAGHPVHYLISAGDKAAADDMLEVLIPSLLKNERLLSSRVYDVQKITDKAGRDENFANVFEAAQGGTVVLNLEGEKNIGQYATGYYKLAEKLGEKLSEYGNKVLFVFVDISGNRSVSDETMAMILAHADMIQIQEGHGNLEQATGYLKQLAEKTDYKGYTIEDLVRYLPKEKELYSVSDIFQAYNRWYGSGLKTHVYRAYKEKDLVKIELKKKMDKPYEELQKMVGLTDVKKVVDEILATAKMQKMRKSMGFPKLQTSMHMLFSGNPGTAKTTVARLLAQVLKEEEVLKNGHIVECGRQDLVGKYVGWTAQIVEDKFLSARGGILFIDEAYSLVEDGRTYGAEAINTIVQQMENYRDEVIVIFAGYPEKMQEFLQQNEGLASRIAFHLNFPDYSADELTQILELMLEKSAYRMTAETRNKCLEICENACQEPNFGNGRYVRNLLDHAVMRQAERLFRENRGGELSKEEACMLQAEDFEPIGMEKKESRKIGF</sequence>
<dbReference type="InterPro" id="IPR027417">
    <property type="entry name" value="P-loop_NTPase"/>
</dbReference>
<dbReference type="Proteomes" id="UP000768180">
    <property type="component" value="Unassembled WGS sequence"/>
</dbReference>
<organism evidence="5 6">
    <name type="scientific">Fusicatenibacter saccharivorans</name>
    <dbReference type="NCBI Taxonomy" id="1150298"/>
    <lineage>
        <taxon>Bacteria</taxon>
        <taxon>Bacillati</taxon>
        <taxon>Bacillota</taxon>
        <taxon>Clostridia</taxon>
        <taxon>Lachnospirales</taxon>
        <taxon>Lachnospiraceae</taxon>
        <taxon>Fusicatenibacter</taxon>
    </lineage>
</organism>
<proteinExistence type="inferred from homology"/>
<reference evidence="5 6" key="1">
    <citation type="journal article" date="2020" name="Cell Host Microbe">
        <title>Functional and Genomic Variation between Human-Derived Isolates of Lachnospiraceae Reveals Inter- and Intra-Species Diversity.</title>
        <authorList>
            <person name="Sorbara M.T."/>
            <person name="Littmann E.R."/>
            <person name="Fontana E."/>
            <person name="Moody T.U."/>
            <person name="Kohout C.E."/>
            <person name="Gjonbalaj M."/>
            <person name="Eaton V."/>
            <person name="Seok R."/>
            <person name="Leiner I.M."/>
            <person name="Pamer E.G."/>
        </authorList>
    </citation>
    <scope>NUCLEOTIDE SEQUENCE [LARGE SCALE GENOMIC DNA]</scope>
    <source>
        <strain evidence="5 6">MSK.14.54</strain>
    </source>
</reference>
<evidence type="ECO:0000256" key="3">
    <source>
        <dbReference type="ARBA" id="ARBA00022840"/>
    </source>
</evidence>
<dbReference type="Gene3D" id="3.40.50.300">
    <property type="entry name" value="P-loop containing nucleotide triphosphate hydrolases"/>
    <property type="match status" value="1"/>
</dbReference>
<dbReference type="EMBL" id="JAAITQ010000025">
    <property type="protein sequence ID" value="NSE17202.1"/>
    <property type="molecule type" value="Genomic_DNA"/>
</dbReference>
<evidence type="ECO:0000256" key="2">
    <source>
        <dbReference type="ARBA" id="ARBA00022741"/>
    </source>
</evidence>
<dbReference type="InterPro" id="IPR003959">
    <property type="entry name" value="ATPase_AAA_core"/>
</dbReference>
<dbReference type="PANTHER" id="PTHR43392">
    <property type="entry name" value="AAA-TYPE ATPASE FAMILY PROTEIN / ANKYRIN REPEAT FAMILY PROTEIN"/>
    <property type="match status" value="1"/>
</dbReference>